<organism evidence="4">
    <name type="scientific">Schistocephalus solidus</name>
    <name type="common">Tapeworm</name>
    <dbReference type="NCBI Taxonomy" id="70667"/>
    <lineage>
        <taxon>Eukaryota</taxon>
        <taxon>Metazoa</taxon>
        <taxon>Spiralia</taxon>
        <taxon>Lophotrochozoa</taxon>
        <taxon>Platyhelminthes</taxon>
        <taxon>Cestoda</taxon>
        <taxon>Eucestoda</taxon>
        <taxon>Diphyllobothriidea</taxon>
        <taxon>Diphyllobothriidae</taxon>
        <taxon>Schistocephalus</taxon>
    </lineage>
</organism>
<feature type="compositionally biased region" description="Basic and acidic residues" evidence="1">
    <location>
        <begin position="12"/>
        <end position="21"/>
    </location>
</feature>
<evidence type="ECO:0000313" key="2">
    <source>
        <dbReference type="EMBL" id="VDM00851.1"/>
    </source>
</evidence>
<dbReference type="EMBL" id="UYSU01039001">
    <property type="protein sequence ID" value="VDM00851.1"/>
    <property type="molecule type" value="Genomic_DNA"/>
</dbReference>
<evidence type="ECO:0000313" key="4">
    <source>
        <dbReference type="WBParaSite" id="SSLN_0001501301-mRNA-1"/>
    </source>
</evidence>
<evidence type="ECO:0000256" key="1">
    <source>
        <dbReference type="SAM" id="MobiDB-lite"/>
    </source>
</evidence>
<keyword evidence="3" id="KW-1185">Reference proteome</keyword>
<reference evidence="2 3" key="2">
    <citation type="submission" date="2018-11" db="EMBL/GenBank/DDBJ databases">
        <authorList>
            <consortium name="Pathogen Informatics"/>
        </authorList>
    </citation>
    <scope>NUCLEOTIDE SEQUENCE [LARGE SCALE GENOMIC DNA]</scope>
    <source>
        <strain evidence="2 3">NST_G2</strain>
    </source>
</reference>
<gene>
    <name evidence="2" type="ORF">SSLN_LOCUS14465</name>
</gene>
<protein>
    <submittedName>
        <fullName evidence="2 4">Uncharacterized protein</fullName>
    </submittedName>
</protein>
<accession>A0A183TDB8</accession>
<dbReference type="WBParaSite" id="SSLN_0001501301-mRNA-1">
    <property type="protein sequence ID" value="SSLN_0001501301-mRNA-1"/>
    <property type="gene ID" value="SSLN_0001501301"/>
</dbReference>
<name>A0A183TDB8_SCHSO</name>
<evidence type="ECO:0000313" key="3">
    <source>
        <dbReference type="Proteomes" id="UP000275846"/>
    </source>
</evidence>
<feature type="region of interest" description="Disordered" evidence="1">
    <location>
        <begin position="1"/>
        <end position="21"/>
    </location>
</feature>
<reference evidence="4" key="1">
    <citation type="submission" date="2016-06" db="UniProtKB">
        <authorList>
            <consortium name="WormBaseParasite"/>
        </authorList>
    </citation>
    <scope>IDENTIFICATION</scope>
</reference>
<dbReference type="Proteomes" id="UP000275846">
    <property type="component" value="Unassembled WGS sequence"/>
</dbReference>
<dbReference type="AlphaFoldDB" id="A0A183TDB8"/>
<proteinExistence type="predicted"/>
<sequence>MKKASNSGGRPPKPDKPTVYHDNDLWEDRMKVYMKAVDEGARPATIPGRLNNEVYMVASAANLKAFLTPETSFERLWGEFGRSSMPLVARATHTNRCQHAGDLPKRALQELKARVLENFIDGISPPEIRRQFLHDPPSSIKVARHEEAIHTACPLVQPSSPPAFVSRQAPAAIQNTSVDVFAMGQRQSRDLDTQTAQWQWAPLSPLFLGTALHNPPLLGEALHSLLDAGTGGNNMVVRPALRLPQVFM</sequence>